<dbReference type="SUPFAM" id="SSF52540">
    <property type="entry name" value="P-loop containing nucleoside triphosphate hydrolases"/>
    <property type="match status" value="1"/>
</dbReference>
<dbReference type="CDD" id="cd03230">
    <property type="entry name" value="ABC_DR_subfamily_A"/>
    <property type="match status" value="1"/>
</dbReference>
<dbReference type="Gene3D" id="3.40.50.300">
    <property type="entry name" value="P-loop containing nucleotide triphosphate hydrolases"/>
    <property type="match status" value="1"/>
</dbReference>
<evidence type="ECO:0000313" key="11">
    <source>
        <dbReference type="EMBL" id="MUH71316.1"/>
    </source>
</evidence>
<evidence type="ECO:0000256" key="1">
    <source>
        <dbReference type="ARBA" id="ARBA00004236"/>
    </source>
</evidence>
<evidence type="ECO:0000256" key="4">
    <source>
        <dbReference type="ARBA" id="ARBA00022458"/>
    </source>
</evidence>
<name>A0A6N8F3S7_9GAMM</name>
<evidence type="ECO:0000256" key="3">
    <source>
        <dbReference type="ARBA" id="ARBA00022448"/>
    </source>
</evidence>
<comment type="similarity">
    <text evidence="2">Belongs to the ABC transporter superfamily.</text>
</comment>
<feature type="domain" description="ABC transporter" evidence="10">
    <location>
        <begin position="5"/>
        <end position="227"/>
    </location>
</feature>
<comment type="caution">
    <text evidence="11">The sequence shown here is derived from an EMBL/GenBank/DDBJ whole genome shotgun (WGS) entry which is preliminary data.</text>
</comment>
<dbReference type="PANTHER" id="PTHR42711">
    <property type="entry name" value="ABC TRANSPORTER ATP-BINDING PROTEIN"/>
    <property type="match status" value="1"/>
</dbReference>
<dbReference type="GO" id="GO:0005886">
    <property type="term" value="C:plasma membrane"/>
    <property type="evidence" value="ECO:0007669"/>
    <property type="project" value="UniProtKB-SubCell"/>
</dbReference>
<dbReference type="RefSeq" id="WP_155693939.1">
    <property type="nucleotide sequence ID" value="NZ_WOCD01000001.1"/>
</dbReference>
<proteinExistence type="inferred from homology"/>
<dbReference type="InterPro" id="IPR050763">
    <property type="entry name" value="ABC_transporter_ATP-binding"/>
</dbReference>
<keyword evidence="9" id="KW-0472">Membrane</keyword>
<keyword evidence="3" id="KW-0813">Transport</keyword>
<dbReference type="PROSITE" id="PS50893">
    <property type="entry name" value="ABC_TRANSPORTER_2"/>
    <property type="match status" value="1"/>
</dbReference>
<dbReference type="AlphaFoldDB" id="A0A6N8F3S7"/>
<gene>
    <name evidence="11" type="ORF">GNP35_01685</name>
</gene>
<dbReference type="EMBL" id="WOCD01000001">
    <property type="protein sequence ID" value="MUH71316.1"/>
    <property type="molecule type" value="Genomic_DNA"/>
</dbReference>
<dbReference type="Pfam" id="PF00005">
    <property type="entry name" value="ABC_tran"/>
    <property type="match status" value="1"/>
</dbReference>
<reference evidence="11 12" key="1">
    <citation type="submission" date="2019-11" db="EMBL/GenBank/DDBJ databases">
        <title>P. haliotis isolates from Z. marina roots.</title>
        <authorList>
            <person name="Cohen M."/>
            <person name="Jospin G."/>
            <person name="Eisen J.A."/>
            <person name="Coil D.A."/>
        </authorList>
    </citation>
    <scope>NUCLEOTIDE SEQUENCE [LARGE SCALE GENOMIC DNA]</scope>
    <source>
        <strain evidence="11 12">UCD-MCMsp1aY</strain>
    </source>
</reference>
<evidence type="ECO:0000256" key="9">
    <source>
        <dbReference type="ARBA" id="ARBA00023136"/>
    </source>
</evidence>
<evidence type="ECO:0000256" key="8">
    <source>
        <dbReference type="ARBA" id="ARBA00022967"/>
    </source>
</evidence>
<dbReference type="InterPro" id="IPR003439">
    <property type="entry name" value="ABC_transporter-like_ATP-bd"/>
</dbReference>
<keyword evidence="4" id="KW-0536">Nodulation</keyword>
<keyword evidence="5" id="KW-1003">Cell membrane</keyword>
<dbReference type="InterPro" id="IPR003593">
    <property type="entry name" value="AAA+_ATPase"/>
</dbReference>
<keyword evidence="12" id="KW-1185">Reference proteome</keyword>
<dbReference type="GO" id="GO:0005524">
    <property type="term" value="F:ATP binding"/>
    <property type="evidence" value="ECO:0007669"/>
    <property type="project" value="UniProtKB-KW"/>
</dbReference>
<keyword evidence="7 11" id="KW-0067">ATP-binding</keyword>
<evidence type="ECO:0000259" key="10">
    <source>
        <dbReference type="PROSITE" id="PS50893"/>
    </source>
</evidence>
<keyword evidence="8" id="KW-1278">Translocase</keyword>
<dbReference type="InterPro" id="IPR027417">
    <property type="entry name" value="P-loop_NTPase"/>
</dbReference>
<dbReference type="GO" id="GO:0016887">
    <property type="term" value="F:ATP hydrolysis activity"/>
    <property type="evidence" value="ECO:0007669"/>
    <property type="project" value="InterPro"/>
</dbReference>
<evidence type="ECO:0000256" key="7">
    <source>
        <dbReference type="ARBA" id="ARBA00022840"/>
    </source>
</evidence>
<keyword evidence="6" id="KW-0547">Nucleotide-binding</keyword>
<sequence>MSAVVEVKNLRKIYDDVEAVKGVSFRVEQGRCFGLLGPNGAGKTTTIEMMEGLIEPSGGEISFFGSPLNKESLKEIGIQFQHTALQDFLTVGETLDLFGAFYPNSASKQSVMEMCNLIEIENRRHQKLSGGQKQRLLLALALINDPKILFLDEPTTGLDPHARRNFWDLITKIKQQGKTVILTTHYMDEAEYLCDDIVIMDQGAIIAQDTPSRLLNQHFSGAIIRLPIENLGSLDISEFGRPFGHHHVDIDAKDVEVSISNLLEKGVKLDGLQVKSANLDDLFIKLTGHQLTEAKKS</sequence>
<organism evidence="11 12">
    <name type="scientific">Psychrosphaera haliotis</name>
    <dbReference type="NCBI Taxonomy" id="555083"/>
    <lineage>
        <taxon>Bacteria</taxon>
        <taxon>Pseudomonadati</taxon>
        <taxon>Pseudomonadota</taxon>
        <taxon>Gammaproteobacteria</taxon>
        <taxon>Alteromonadales</taxon>
        <taxon>Pseudoalteromonadaceae</taxon>
        <taxon>Psychrosphaera</taxon>
    </lineage>
</organism>
<evidence type="ECO:0000256" key="5">
    <source>
        <dbReference type="ARBA" id="ARBA00022475"/>
    </source>
</evidence>
<evidence type="ECO:0000313" key="12">
    <source>
        <dbReference type="Proteomes" id="UP000439994"/>
    </source>
</evidence>
<dbReference type="PROSITE" id="PS00211">
    <property type="entry name" value="ABC_TRANSPORTER_1"/>
    <property type="match status" value="1"/>
</dbReference>
<accession>A0A6N8F3S7</accession>
<dbReference type="InterPro" id="IPR017871">
    <property type="entry name" value="ABC_transporter-like_CS"/>
</dbReference>
<dbReference type="SMART" id="SM00382">
    <property type="entry name" value="AAA"/>
    <property type="match status" value="1"/>
</dbReference>
<dbReference type="FunFam" id="3.40.50.300:FF:000589">
    <property type="entry name" value="ABC transporter, ATP-binding subunit"/>
    <property type="match status" value="1"/>
</dbReference>
<dbReference type="Proteomes" id="UP000439994">
    <property type="component" value="Unassembled WGS sequence"/>
</dbReference>
<evidence type="ECO:0000256" key="6">
    <source>
        <dbReference type="ARBA" id="ARBA00022741"/>
    </source>
</evidence>
<evidence type="ECO:0000256" key="2">
    <source>
        <dbReference type="ARBA" id="ARBA00005417"/>
    </source>
</evidence>
<dbReference type="OrthoDB" id="9775490at2"/>
<protein>
    <submittedName>
        <fullName evidence="11">ATP-binding cassette domain-containing protein</fullName>
    </submittedName>
</protein>
<dbReference type="PANTHER" id="PTHR42711:SF5">
    <property type="entry name" value="ABC TRANSPORTER ATP-BINDING PROTEIN NATA"/>
    <property type="match status" value="1"/>
</dbReference>
<comment type="subcellular location">
    <subcellularLocation>
        <location evidence="1">Cell membrane</location>
    </subcellularLocation>
</comment>